<dbReference type="AlphaFoldDB" id="A0A5C3MIC5"/>
<evidence type="ECO:0000256" key="1">
    <source>
        <dbReference type="SAM" id="MobiDB-lite"/>
    </source>
</evidence>
<gene>
    <name evidence="2" type="ORF">BDQ12DRAFT_621724</name>
</gene>
<proteinExistence type="predicted"/>
<evidence type="ECO:0000313" key="3">
    <source>
        <dbReference type="Proteomes" id="UP000308652"/>
    </source>
</evidence>
<accession>A0A5C3MIC5</accession>
<name>A0A5C3MIC5_9AGAR</name>
<dbReference type="Proteomes" id="UP000308652">
    <property type="component" value="Unassembled WGS sequence"/>
</dbReference>
<dbReference type="EMBL" id="ML213590">
    <property type="protein sequence ID" value="TFK45104.1"/>
    <property type="molecule type" value="Genomic_DNA"/>
</dbReference>
<keyword evidence="3" id="KW-1185">Reference proteome</keyword>
<evidence type="ECO:0000313" key="2">
    <source>
        <dbReference type="EMBL" id="TFK45104.1"/>
    </source>
</evidence>
<feature type="region of interest" description="Disordered" evidence="1">
    <location>
        <begin position="55"/>
        <end position="77"/>
    </location>
</feature>
<protein>
    <submittedName>
        <fullName evidence="2">Uncharacterized protein</fullName>
    </submittedName>
</protein>
<reference evidence="2 3" key="1">
    <citation type="journal article" date="2019" name="Nat. Ecol. Evol.">
        <title>Megaphylogeny resolves global patterns of mushroom evolution.</title>
        <authorList>
            <person name="Varga T."/>
            <person name="Krizsan K."/>
            <person name="Foldi C."/>
            <person name="Dima B."/>
            <person name="Sanchez-Garcia M."/>
            <person name="Sanchez-Ramirez S."/>
            <person name="Szollosi G.J."/>
            <person name="Szarkandi J.G."/>
            <person name="Papp V."/>
            <person name="Albert L."/>
            <person name="Andreopoulos W."/>
            <person name="Angelini C."/>
            <person name="Antonin V."/>
            <person name="Barry K.W."/>
            <person name="Bougher N.L."/>
            <person name="Buchanan P."/>
            <person name="Buyck B."/>
            <person name="Bense V."/>
            <person name="Catcheside P."/>
            <person name="Chovatia M."/>
            <person name="Cooper J."/>
            <person name="Damon W."/>
            <person name="Desjardin D."/>
            <person name="Finy P."/>
            <person name="Geml J."/>
            <person name="Haridas S."/>
            <person name="Hughes K."/>
            <person name="Justo A."/>
            <person name="Karasinski D."/>
            <person name="Kautmanova I."/>
            <person name="Kiss B."/>
            <person name="Kocsube S."/>
            <person name="Kotiranta H."/>
            <person name="LaButti K.M."/>
            <person name="Lechner B.E."/>
            <person name="Liimatainen K."/>
            <person name="Lipzen A."/>
            <person name="Lukacs Z."/>
            <person name="Mihaltcheva S."/>
            <person name="Morgado L.N."/>
            <person name="Niskanen T."/>
            <person name="Noordeloos M.E."/>
            <person name="Ohm R.A."/>
            <person name="Ortiz-Santana B."/>
            <person name="Ovrebo C."/>
            <person name="Racz N."/>
            <person name="Riley R."/>
            <person name="Savchenko A."/>
            <person name="Shiryaev A."/>
            <person name="Soop K."/>
            <person name="Spirin V."/>
            <person name="Szebenyi C."/>
            <person name="Tomsovsky M."/>
            <person name="Tulloss R.E."/>
            <person name="Uehling J."/>
            <person name="Grigoriev I.V."/>
            <person name="Vagvolgyi C."/>
            <person name="Papp T."/>
            <person name="Martin F.M."/>
            <person name="Miettinen O."/>
            <person name="Hibbett D.S."/>
            <person name="Nagy L.G."/>
        </authorList>
    </citation>
    <scope>NUCLEOTIDE SEQUENCE [LARGE SCALE GENOMIC DNA]</scope>
    <source>
        <strain evidence="2 3">CBS 166.37</strain>
    </source>
</reference>
<organism evidence="2 3">
    <name type="scientific">Crucibulum laeve</name>
    <dbReference type="NCBI Taxonomy" id="68775"/>
    <lineage>
        <taxon>Eukaryota</taxon>
        <taxon>Fungi</taxon>
        <taxon>Dikarya</taxon>
        <taxon>Basidiomycota</taxon>
        <taxon>Agaricomycotina</taxon>
        <taxon>Agaricomycetes</taxon>
        <taxon>Agaricomycetidae</taxon>
        <taxon>Agaricales</taxon>
        <taxon>Agaricineae</taxon>
        <taxon>Nidulariaceae</taxon>
        <taxon>Crucibulum</taxon>
    </lineage>
</organism>
<sequence>MFTSPYFPHALYSVAITSISIHLVGKKRSIEDERARISAQTSILESIKAQLQSDKSLSNDELGRLKKLARPPPSDEATKKEAIGWKEIIFGGRKKEGDELSDWDKKDLAKMQSAMDKTS</sequence>
<dbReference type="OrthoDB" id="2596179at2759"/>